<dbReference type="RefSeq" id="WP_103388287.1">
    <property type="nucleotide sequence ID" value="NZ_BKAV01000033.1"/>
</dbReference>
<evidence type="ECO:0000313" key="7">
    <source>
        <dbReference type="Proteomes" id="UP000254956"/>
    </source>
</evidence>
<dbReference type="InterPro" id="IPR022770">
    <property type="entry name" value="IucA/IucC-like_C"/>
</dbReference>
<comment type="similarity">
    <text evidence="2">Belongs to the IucA/IucC family.</text>
</comment>
<dbReference type="InterPro" id="IPR007310">
    <property type="entry name" value="Aerobactin_biosyn_IucA/IucC_N"/>
</dbReference>
<dbReference type="EMBL" id="BKAV01000033">
    <property type="protein sequence ID" value="GEQ01314.1"/>
    <property type="molecule type" value="Genomic_DNA"/>
</dbReference>
<evidence type="ECO:0000256" key="2">
    <source>
        <dbReference type="ARBA" id="ARBA00007832"/>
    </source>
</evidence>
<dbReference type="Proteomes" id="UP000254956">
    <property type="component" value="Unassembled WGS sequence"/>
</dbReference>
<dbReference type="InterPro" id="IPR037455">
    <property type="entry name" value="LucA/IucC-like"/>
</dbReference>
<keyword evidence="6" id="KW-0436">Ligase</keyword>
<evidence type="ECO:0000259" key="3">
    <source>
        <dbReference type="Pfam" id="PF04183"/>
    </source>
</evidence>
<accession>A0A380BVD9</accession>
<dbReference type="EC" id="6.3.2.-" evidence="6"/>
<dbReference type="PANTHER" id="PTHR34384">
    <property type="entry name" value="L-2,3-DIAMINOPROPANOATE--CITRATE LIGASE"/>
    <property type="match status" value="1"/>
</dbReference>
<comment type="pathway">
    <text evidence="1">Siderophore biosynthesis.</text>
</comment>
<evidence type="ECO:0000256" key="1">
    <source>
        <dbReference type="ARBA" id="ARBA00004924"/>
    </source>
</evidence>
<dbReference type="GO" id="GO:0019290">
    <property type="term" value="P:siderophore biosynthetic process"/>
    <property type="evidence" value="ECO:0007669"/>
    <property type="project" value="InterPro"/>
</dbReference>
<reference evidence="5 8" key="2">
    <citation type="submission" date="2019-07" db="EMBL/GenBank/DDBJ databases">
        <title>Whole genome shotgun sequence of Staphylococcus arlettae NBRC 109765.</title>
        <authorList>
            <person name="Hosoyama A."/>
            <person name="Uohara A."/>
            <person name="Ohji S."/>
            <person name="Ichikawa N."/>
        </authorList>
    </citation>
    <scope>NUCLEOTIDE SEQUENCE [LARGE SCALE GENOMIC DNA]</scope>
    <source>
        <strain evidence="5 8">NBRC 109765</strain>
    </source>
</reference>
<dbReference type="PANTHER" id="PTHR34384:SF6">
    <property type="entry name" value="STAPHYLOFERRIN B SYNTHASE"/>
    <property type="match status" value="1"/>
</dbReference>
<feature type="domain" description="Aerobactin siderophore biosynthesis IucA/IucC-like C-terminal" evidence="4">
    <location>
        <begin position="409"/>
        <end position="560"/>
    </location>
</feature>
<proteinExistence type="inferred from homology"/>
<evidence type="ECO:0000313" key="8">
    <source>
        <dbReference type="Proteomes" id="UP000321598"/>
    </source>
</evidence>
<dbReference type="Proteomes" id="UP000321598">
    <property type="component" value="Unassembled WGS sequence"/>
</dbReference>
<dbReference type="EMBL" id="UGZE01000001">
    <property type="protein sequence ID" value="SUJ07769.1"/>
    <property type="molecule type" value="Genomic_DNA"/>
</dbReference>
<evidence type="ECO:0000259" key="4">
    <source>
        <dbReference type="Pfam" id="PF06276"/>
    </source>
</evidence>
<protein>
    <submittedName>
        <fullName evidence="6">Putative siderophore biosynthesis protein</fullName>
        <ecNumber evidence="6">6.3.2.-</ecNumber>
    </submittedName>
    <submittedName>
        <fullName evidence="5">Siderophore biosynthesis protein SbnC</fullName>
    </submittedName>
</protein>
<dbReference type="AlphaFoldDB" id="A0A380BVD9"/>
<gene>
    <name evidence="6" type="primary">iucC_1</name>
    <name evidence="6" type="ORF">NCTC12413_00185</name>
    <name evidence="5" type="ORF">SAR03_23510</name>
</gene>
<evidence type="ECO:0000313" key="6">
    <source>
        <dbReference type="EMBL" id="SUJ07769.1"/>
    </source>
</evidence>
<dbReference type="Pfam" id="PF06276">
    <property type="entry name" value="FhuF"/>
    <property type="match status" value="1"/>
</dbReference>
<dbReference type="STRING" id="1212545.SARL_10151"/>
<name>A0A380BVD9_9STAP</name>
<organism evidence="6 7">
    <name type="scientific">Staphylococcus arlettae</name>
    <dbReference type="NCBI Taxonomy" id="29378"/>
    <lineage>
        <taxon>Bacteria</taxon>
        <taxon>Bacillati</taxon>
        <taxon>Bacillota</taxon>
        <taxon>Bacilli</taxon>
        <taxon>Bacillales</taxon>
        <taxon>Staphylococcaceae</taxon>
        <taxon>Staphylococcus</taxon>
    </lineage>
</organism>
<keyword evidence="8" id="KW-1185">Reference proteome</keyword>
<reference evidence="6 7" key="1">
    <citation type="submission" date="2018-06" db="EMBL/GenBank/DDBJ databases">
        <authorList>
            <consortium name="Pathogen Informatics"/>
            <person name="Doyle S."/>
        </authorList>
    </citation>
    <scope>NUCLEOTIDE SEQUENCE [LARGE SCALE GENOMIC DNA]</scope>
    <source>
        <strain evidence="6 7">NCTC12413</strain>
    </source>
</reference>
<evidence type="ECO:0000313" key="5">
    <source>
        <dbReference type="EMBL" id="GEQ01314.1"/>
    </source>
</evidence>
<sequence>MMQVTAQLQQQKAQLHILRDLVDSMLCEDIFELWSKSRLEQTPTATILHYQQAAQTLSIPVYLSGLNTYRLASDTVVLHSKTAQHIADAVTLWQALVSMNAARCDNLNVQRFAEGLMTAEQQLADQLTHLTLADNTFIQAEQLASLKDRPFHPLAKEKRGLSETDYKRYQAEYCQSFALQTVAIHRDYLIAGDVAEEAALMETLGLTDIQVKQLLREHEVTAADYMVFPVHPWQWEHIIRPMFQGELATGVIVPLNYKFGNYVSSSSIRSLIDVQDPFHHLKVPFAMQSLGALRLTPTRYLLNGEKAEGLLRQVIAQDKNLADTVTLCNERQWWSFMQADGDIFADKIGHLTAQLRSYPESVMADHTQLVSMAALAVHDTKLYALIIDKPVKEITQDDVLALFDDIVAHFIQTVMTFMQYGVLPEVHGQNVLLSFQEGHVQQCVLRDHDTVRIYPPLMQANDINIPEYTISQNSPNTLINDDLATFFTYFQTLGVSVNLYAIVDALHHTFNIKEAQLMTRIKHAMKQQVETLNFAPDTKQQITTLLFTADTWPFKRILLPLLQQQGSGGGSMPSSIGTIANPMKRYD</sequence>
<dbReference type="GO" id="GO:0016881">
    <property type="term" value="F:acid-amino acid ligase activity"/>
    <property type="evidence" value="ECO:0007669"/>
    <property type="project" value="UniProtKB-ARBA"/>
</dbReference>
<dbReference type="NCBIfam" id="NF033583">
    <property type="entry name" value="staphy_B_SbnC"/>
    <property type="match status" value="1"/>
</dbReference>
<dbReference type="OrthoDB" id="495728at2"/>
<feature type="domain" description="Aerobactin siderophore biosynthesis IucA/IucC N-terminal" evidence="3">
    <location>
        <begin position="136"/>
        <end position="376"/>
    </location>
</feature>
<dbReference type="Pfam" id="PF04183">
    <property type="entry name" value="IucA_IucC"/>
    <property type="match status" value="1"/>
</dbReference>
<dbReference type="Gene3D" id="1.10.510.40">
    <property type="match status" value="1"/>
</dbReference>